<name>A0A2N2DXD4_9BACT</name>
<dbReference type="InterPro" id="IPR012902">
    <property type="entry name" value="N_methyl_site"/>
</dbReference>
<evidence type="ECO:0000313" key="2">
    <source>
        <dbReference type="EMBL" id="PKM87092.1"/>
    </source>
</evidence>
<keyword evidence="1" id="KW-1133">Transmembrane helix</keyword>
<dbReference type="NCBIfam" id="TIGR02532">
    <property type="entry name" value="IV_pilin_GFxxxE"/>
    <property type="match status" value="1"/>
</dbReference>
<feature type="transmembrane region" description="Helical" evidence="1">
    <location>
        <begin position="12"/>
        <end position="32"/>
    </location>
</feature>
<dbReference type="SUPFAM" id="SSF54523">
    <property type="entry name" value="Pili subunits"/>
    <property type="match status" value="1"/>
</dbReference>
<dbReference type="AlphaFoldDB" id="A0A2N2DXD4"/>
<reference evidence="2 3" key="1">
    <citation type="journal article" date="2017" name="ISME J.">
        <title>Potential for microbial H2 and metal transformations associated with novel bacteria and archaea in deep terrestrial subsurface sediments.</title>
        <authorList>
            <person name="Hernsdorf A.W."/>
            <person name="Amano Y."/>
            <person name="Miyakawa K."/>
            <person name="Ise K."/>
            <person name="Suzuki Y."/>
            <person name="Anantharaman K."/>
            <person name="Probst A."/>
            <person name="Burstein D."/>
            <person name="Thomas B.C."/>
            <person name="Banfield J.F."/>
        </authorList>
    </citation>
    <scope>NUCLEOTIDE SEQUENCE [LARGE SCALE GENOMIC DNA]</scope>
    <source>
        <strain evidence="2">HGW-Falkowbacteria-2</strain>
    </source>
</reference>
<sequence>MNKKYAHKSGYTLLELIVSMSIITLLTGLFLANYHSSNRRTDVIMTAQTMVSDFRYAQANALGLIKYDGEVPAGGWGIFVTSDPQEYRKYIIFADENDDELYQDTESMTVLGGRTIELSPNINIESITVNGVAKAKAVITFLPPDPITRIKTDTGTGTVVEIKLKENVNNSTKTVRVNFLGLIEVID</sequence>
<protein>
    <recommendedName>
        <fullName evidence="4">General secretion pathway GspH domain-containing protein</fullName>
    </recommendedName>
</protein>
<evidence type="ECO:0000313" key="3">
    <source>
        <dbReference type="Proteomes" id="UP000233325"/>
    </source>
</evidence>
<evidence type="ECO:0008006" key="4">
    <source>
        <dbReference type="Google" id="ProtNLM"/>
    </source>
</evidence>
<accession>A0A2N2DXD4</accession>
<dbReference type="InterPro" id="IPR045584">
    <property type="entry name" value="Pilin-like"/>
</dbReference>
<dbReference type="Pfam" id="PF07963">
    <property type="entry name" value="N_methyl"/>
    <property type="match status" value="1"/>
</dbReference>
<comment type="caution">
    <text evidence="2">The sequence shown here is derived from an EMBL/GenBank/DDBJ whole genome shotgun (WGS) entry which is preliminary data.</text>
</comment>
<dbReference type="PROSITE" id="PS00409">
    <property type="entry name" value="PROKAR_NTER_METHYL"/>
    <property type="match status" value="1"/>
</dbReference>
<proteinExistence type="predicted"/>
<gene>
    <name evidence="2" type="ORF">CVU83_03410</name>
</gene>
<keyword evidence="1" id="KW-0472">Membrane</keyword>
<dbReference type="Proteomes" id="UP000233325">
    <property type="component" value="Unassembled WGS sequence"/>
</dbReference>
<dbReference type="EMBL" id="PHAH01000056">
    <property type="protein sequence ID" value="PKM87092.1"/>
    <property type="molecule type" value="Genomic_DNA"/>
</dbReference>
<organism evidence="2 3">
    <name type="scientific">Candidatus Falkowbacteria bacterium HGW-Falkowbacteria-2</name>
    <dbReference type="NCBI Taxonomy" id="2013769"/>
    <lineage>
        <taxon>Bacteria</taxon>
        <taxon>Candidatus Falkowiibacteriota</taxon>
    </lineage>
</organism>
<evidence type="ECO:0000256" key="1">
    <source>
        <dbReference type="SAM" id="Phobius"/>
    </source>
</evidence>
<keyword evidence="1" id="KW-0812">Transmembrane</keyword>